<dbReference type="InterPro" id="IPR036942">
    <property type="entry name" value="Beta-barrel_TonB_sf"/>
</dbReference>
<keyword evidence="8" id="KW-0998">Cell outer membrane</keyword>
<evidence type="ECO:0000256" key="2">
    <source>
        <dbReference type="ARBA" id="ARBA00009810"/>
    </source>
</evidence>
<keyword evidence="10" id="KW-0675">Receptor</keyword>
<evidence type="ECO:0000313" key="11">
    <source>
        <dbReference type="Proteomes" id="UP000829455"/>
    </source>
</evidence>
<keyword evidence="11" id="KW-1185">Reference proteome</keyword>
<accession>A0ABY3YBH1</accession>
<sequence length="189" mass="21634">MTENKNLTQYDKKQTSGIELQSRIDSGKWFASFGANYRLKQRTCDKSTAFNYDVYNNRIPKCIDGGFGATRFYQTMQPKYSLNLDVGTRRFNNRLELGMRGIYHSTVDTDQQDELARQGLARIMQASGRPYHWRSALVLDAYGRYNFGKNLSMNFSVSNLTNRYYLDPMSNVPIPAPGRAVTVGFTGKF</sequence>
<comment type="subcellular location">
    <subcellularLocation>
        <location evidence="1">Cell outer membrane</location>
        <topology evidence="1">Multi-pass membrane protein</topology>
    </subcellularLocation>
</comment>
<keyword evidence="5" id="KW-0812">Transmembrane</keyword>
<evidence type="ECO:0000256" key="1">
    <source>
        <dbReference type="ARBA" id="ARBA00004571"/>
    </source>
</evidence>
<dbReference type="InterPro" id="IPR000531">
    <property type="entry name" value="Beta-barrel_TonB"/>
</dbReference>
<dbReference type="PANTHER" id="PTHR30069:SF41">
    <property type="entry name" value="HEME_HEMOPEXIN UTILIZATION PROTEIN C"/>
    <property type="match status" value="1"/>
</dbReference>
<dbReference type="Pfam" id="PF00593">
    <property type="entry name" value="TonB_dep_Rec_b-barrel"/>
    <property type="match status" value="1"/>
</dbReference>
<dbReference type="SUPFAM" id="SSF56935">
    <property type="entry name" value="Porins"/>
    <property type="match status" value="1"/>
</dbReference>
<reference evidence="10 11" key="1">
    <citation type="submission" date="2022-03" db="EMBL/GenBank/DDBJ databases">
        <title>Genome sequencing of Neisseria macacae.</title>
        <authorList>
            <person name="Baek M.-G."/>
        </authorList>
    </citation>
    <scope>NUCLEOTIDE SEQUENCE [LARGE SCALE GENOMIC DNA]</scope>
    <source>
        <strain evidence="10 11">ATCC 33926</strain>
    </source>
</reference>
<evidence type="ECO:0000256" key="6">
    <source>
        <dbReference type="ARBA" id="ARBA00023077"/>
    </source>
</evidence>
<dbReference type="EMBL" id="CP094241">
    <property type="protein sequence ID" value="UNV86228.1"/>
    <property type="molecule type" value="Genomic_DNA"/>
</dbReference>
<evidence type="ECO:0000256" key="3">
    <source>
        <dbReference type="ARBA" id="ARBA00022448"/>
    </source>
</evidence>
<keyword evidence="7" id="KW-0472">Membrane</keyword>
<dbReference type="Gene3D" id="2.40.170.20">
    <property type="entry name" value="TonB-dependent receptor, beta-barrel domain"/>
    <property type="match status" value="1"/>
</dbReference>
<evidence type="ECO:0000256" key="7">
    <source>
        <dbReference type="ARBA" id="ARBA00023136"/>
    </source>
</evidence>
<evidence type="ECO:0000256" key="8">
    <source>
        <dbReference type="ARBA" id="ARBA00023237"/>
    </source>
</evidence>
<evidence type="ECO:0000256" key="4">
    <source>
        <dbReference type="ARBA" id="ARBA00022452"/>
    </source>
</evidence>
<keyword evidence="4" id="KW-1134">Transmembrane beta strand</keyword>
<evidence type="ECO:0000256" key="5">
    <source>
        <dbReference type="ARBA" id="ARBA00022692"/>
    </source>
</evidence>
<dbReference type="InterPro" id="IPR039426">
    <property type="entry name" value="TonB-dep_rcpt-like"/>
</dbReference>
<comment type="similarity">
    <text evidence="2">Belongs to the TonB-dependent receptor family.</text>
</comment>
<protein>
    <submittedName>
        <fullName evidence="10">TonB-dependent receptor</fullName>
    </submittedName>
</protein>
<proteinExistence type="inferred from homology"/>
<dbReference type="PANTHER" id="PTHR30069">
    <property type="entry name" value="TONB-DEPENDENT OUTER MEMBRANE RECEPTOR"/>
    <property type="match status" value="1"/>
</dbReference>
<gene>
    <name evidence="10" type="ORF">MON40_06735</name>
</gene>
<keyword evidence="3" id="KW-0813">Transport</keyword>
<evidence type="ECO:0000259" key="9">
    <source>
        <dbReference type="Pfam" id="PF00593"/>
    </source>
</evidence>
<evidence type="ECO:0000313" key="10">
    <source>
        <dbReference type="EMBL" id="UNV86228.1"/>
    </source>
</evidence>
<dbReference type="Proteomes" id="UP000829455">
    <property type="component" value="Chromosome"/>
</dbReference>
<feature type="domain" description="TonB-dependent receptor-like beta-barrel" evidence="9">
    <location>
        <begin position="7"/>
        <end position="160"/>
    </location>
</feature>
<organism evidence="10 11">
    <name type="scientific">Neisseria macacae ATCC 33926</name>
    <dbReference type="NCBI Taxonomy" id="997348"/>
    <lineage>
        <taxon>Bacteria</taxon>
        <taxon>Pseudomonadati</taxon>
        <taxon>Pseudomonadota</taxon>
        <taxon>Betaproteobacteria</taxon>
        <taxon>Neisseriales</taxon>
        <taxon>Neisseriaceae</taxon>
        <taxon>Neisseria</taxon>
    </lineage>
</organism>
<keyword evidence="6" id="KW-0798">TonB box</keyword>
<name>A0ABY3YBH1_9NEIS</name>